<dbReference type="EMBL" id="AP024926">
    <property type="protein sequence ID" value="BCZ85857.1"/>
    <property type="molecule type" value="Genomic_DNA"/>
</dbReference>
<gene>
    <name evidence="1" type="ORF">TthAA11_00390</name>
</gene>
<accession>A0AAD1KSM5</accession>
<sequence>MRQALFAAALLAVALAQGDLAGLIAQGRFTEAYERGVWGILSQALAELR</sequence>
<protein>
    <submittedName>
        <fullName evidence="1">Uncharacterized protein</fullName>
    </submittedName>
</protein>
<evidence type="ECO:0000313" key="2">
    <source>
        <dbReference type="Proteomes" id="UP000825379"/>
    </source>
</evidence>
<organism evidence="1 2">
    <name type="scientific">Thermus thermophilus</name>
    <dbReference type="NCBI Taxonomy" id="274"/>
    <lineage>
        <taxon>Bacteria</taxon>
        <taxon>Thermotogati</taxon>
        <taxon>Deinococcota</taxon>
        <taxon>Deinococci</taxon>
        <taxon>Thermales</taxon>
        <taxon>Thermaceae</taxon>
        <taxon>Thermus</taxon>
    </lineage>
</organism>
<dbReference type="Proteomes" id="UP000825379">
    <property type="component" value="Chromosome"/>
</dbReference>
<proteinExistence type="predicted"/>
<dbReference type="AlphaFoldDB" id="A0AAD1KSM5"/>
<name>A0AAD1KSM5_THETH</name>
<evidence type="ECO:0000313" key="1">
    <source>
        <dbReference type="EMBL" id="BCZ85857.1"/>
    </source>
</evidence>
<reference evidence="1" key="1">
    <citation type="submission" date="2021-07" db="EMBL/GenBank/DDBJ databases">
        <title>Complete genome sequences of four Thermus thermophilus strains isolated from Arima Hot Spring in Japan.</title>
        <authorList>
            <person name="Tomariguchi N."/>
            <person name="Ueno Y."/>
            <person name="Miyazaki K."/>
        </authorList>
    </citation>
    <scope>NUCLEOTIDE SEQUENCE</scope>
    <source>
        <strain evidence="1">AA1-1</strain>
    </source>
</reference>